<dbReference type="InterPro" id="IPR050816">
    <property type="entry name" value="Flavin-dep_Halogenase_NPB"/>
</dbReference>
<evidence type="ECO:0000313" key="4">
    <source>
        <dbReference type="Proteomes" id="UP000464524"/>
    </source>
</evidence>
<dbReference type="InterPro" id="IPR006905">
    <property type="entry name" value="Flavin_halogenase"/>
</dbReference>
<reference evidence="3 4" key="1">
    <citation type="submission" date="2019-12" db="EMBL/GenBank/DDBJ databases">
        <title>Genome sequencing and assembly of endphytes of Porphyra tenera.</title>
        <authorList>
            <person name="Park J.M."/>
            <person name="Shin R."/>
            <person name="Jo S.H."/>
        </authorList>
    </citation>
    <scope>NUCLEOTIDE SEQUENCE [LARGE SCALE GENOMIC DNA]</scope>
    <source>
        <strain evidence="3 4">GPM4</strain>
    </source>
</reference>
<evidence type="ECO:0000313" key="3">
    <source>
        <dbReference type="EMBL" id="QHJ13394.1"/>
    </source>
</evidence>
<sequence>MSHRSIKNILIVGGGSAGWLTAGIIAAEHQCGHQHSKIKVTLVESPDVNIVGVGEGTWPSMRNSLQRMGLSETDFIRHCGAAFKQGSKFVGWKNGADNDFYYHPFVIPNGYGQANQYSAWKTHGQGQAFADVVCAQSQICQAGLAPKQNATPEYAGVLNYGYHLDAGKFSQMLQQHCVQNLGVSYIQDHVEGVVSHDNGDISALQTRTNGELKADLFVDCSGARSLLLGQHFNVPFIDKKSVLFNDSAMALHVPYSIPDEPIASATISTAQEAGWVWDIGLQDRRGVGYTYSSKHTDDQQTERVLKAYVAQSVGVEVAESLSARKISFEPGHRSHFWHKNCVAVGLSAGFLEPLEASALALVELSATAIAENLPVTAEHMKITRDNFNRRFLLHWENIVEFLKLHYVLSERTEPYWQQMRAPDTVSPRLNDLLTQWRYQPPNRNDFVQNEIMFPSASYQYVLYGMGFETLNDVSSREFDAPQSAIKHLQENQQRLYKLKGGLKSNRQLLKHVVQYGFQKV</sequence>
<dbReference type="AlphaFoldDB" id="A0A857JS70"/>
<keyword evidence="3" id="KW-0560">Oxidoreductase</keyword>
<dbReference type="Gene3D" id="3.50.50.60">
    <property type="entry name" value="FAD/NAD(P)-binding domain"/>
    <property type="match status" value="1"/>
</dbReference>
<dbReference type="PIRSF" id="PIRSF011396">
    <property type="entry name" value="Trp_halogenase"/>
    <property type="match status" value="1"/>
</dbReference>
<protein>
    <submittedName>
        <fullName evidence="3">Flavin-dependent tryptophan halogenase RebH</fullName>
        <ecNumber evidence="3">1.14.19.9</ecNumber>
    </submittedName>
</protein>
<dbReference type="OrthoDB" id="7178350at2"/>
<dbReference type="InterPro" id="IPR036188">
    <property type="entry name" value="FAD/NAD-bd_sf"/>
</dbReference>
<accession>A0A857JS70</accession>
<dbReference type="Proteomes" id="UP000464524">
    <property type="component" value="Chromosome"/>
</dbReference>
<keyword evidence="2" id="KW-0547">Nucleotide-binding</keyword>
<dbReference type="GO" id="GO:0000166">
    <property type="term" value="F:nucleotide binding"/>
    <property type="evidence" value="ECO:0007669"/>
    <property type="project" value="UniProtKB-KW"/>
</dbReference>
<keyword evidence="2" id="KW-0274">FAD</keyword>
<organism evidence="3 4">
    <name type="scientific">Paraglaciecola mesophila</name>
    <dbReference type="NCBI Taxonomy" id="197222"/>
    <lineage>
        <taxon>Bacteria</taxon>
        <taxon>Pseudomonadati</taxon>
        <taxon>Pseudomonadota</taxon>
        <taxon>Gammaproteobacteria</taxon>
        <taxon>Alteromonadales</taxon>
        <taxon>Alteromonadaceae</taxon>
        <taxon>Paraglaciecola</taxon>
    </lineage>
</organism>
<feature type="binding site" evidence="2">
    <location>
        <begin position="14"/>
        <end position="17"/>
    </location>
    <ligand>
        <name>FAD</name>
        <dbReference type="ChEBI" id="CHEBI:57692"/>
    </ligand>
</feature>
<dbReference type="RefSeq" id="WP_160181487.1">
    <property type="nucleotide sequence ID" value="NZ_CP047656.1"/>
</dbReference>
<name>A0A857JS70_9ALTE</name>
<feature type="binding site" evidence="2">
    <location>
        <position position="190"/>
    </location>
    <ligand>
        <name>FAD</name>
        <dbReference type="ChEBI" id="CHEBI:57692"/>
    </ligand>
</feature>
<feature type="active site" evidence="1">
    <location>
        <position position="84"/>
    </location>
</feature>
<evidence type="ECO:0000256" key="2">
    <source>
        <dbReference type="PIRSR" id="PIRSR011396-2"/>
    </source>
</evidence>
<dbReference type="PANTHER" id="PTHR43747">
    <property type="entry name" value="FAD-BINDING PROTEIN"/>
    <property type="match status" value="1"/>
</dbReference>
<dbReference type="Pfam" id="PF04820">
    <property type="entry name" value="Trp_halogenase"/>
    <property type="match status" value="1"/>
</dbReference>
<keyword evidence="4" id="KW-1185">Reference proteome</keyword>
<dbReference type="GO" id="GO:0004497">
    <property type="term" value="F:monooxygenase activity"/>
    <property type="evidence" value="ECO:0007669"/>
    <property type="project" value="InterPro"/>
</dbReference>
<dbReference type="KEGG" id="pmes:FX988_03655"/>
<dbReference type="EMBL" id="CP047656">
    <property type="protein sequence ID" value="QHJ13394.1"/>
    <property type="molecule type" value="Genomic_DNA"/>
</dbReference>
<feature type="binding site" evidence="2">
    <location>
        <position position="84"/>
    </location>
    <ligand>
        <name>7-chloro-L-tryptophan</name>
        <dbReference type="ChEBI" id="CHEBI:58713"/>
    </ligand>
</feature>
<dbReference type="EC" id="1.14.19.9" evidence="3"/>
<proteinExistence type="predicted"/>
<dbReference type="SUPFAM" id="SSF51905">
    <property type="entry name" value="FAD/NAD(P)-binding domain"/>
    <property type="match status" value="1"/>
</dbReference>
<dbReference type="InterPro" id="IPR033856">
    <property type="entry name" value="Trp_halogen"/>
</dbReference>
<evidence type="ECO:0000256" key="1">
    <source>
        <dbReference type="PIRSR" id="PIRSR011396-1"/>
    </source>
</evidence>
<feature type="binding site" evidence="2">
    <location>
        <position position="355"/>
    </location>
    <ligand>
        <name>L-tryptophan</name>
        <dbReference type="ChEBI" id="CHEBI:57912"/>
    </ligand>
</feature>
<feature type="binding site" evidence="2">
    <location>
        <position position="346"/>
    </location>
    <ligand>
        <name>L-tryptophan</name>
        <dbReference type="ChEBI" id="CHEBI:57912"/>
    </ligand>
</feature>
<dbReference type="PANTHER" id="PTHR43747:SF4">
    <property type="entry name" value="FLAVIN-DEPENDENT TRYPTOPHAN HALOGENASE"/>
    <property type="match status" value="1"/>
</dbReference>
<keyword evidence="2" id="KW-0285">Flavoprotein</keyword>
<gene>
    <name evidence="3" type="ORF">FX988_03655</name>
</gene>